<name>A0AAV4AD83_9GAST</name>
<reference evidence="1 2" key="1">
    <citation type="journal article" date="2021" name="Elife">
        <title>Chloroplast acquisition without the gene transfer in kleptoplastic sea slugs, Plakobranchus ocellatus.</title>
        <authorList>
            <person name="Maeda T."/>
            <person name="Takahashi S."/>
            <person name="Yoshida T."/>
            <person name="Shimamura S."/>
            <person name="Takaki Y."/>
            <person name="Nagai Y."/>
            <person name="Toyoda A."/>
            <person name="Suzuki Y."/>
            <person name="Arimoto A."/>
            <person name="Ishii H."/>
            <person name="Satoh N."/>
            <person name="Nishiyama T."/>
            <person name="Hasebe M."/>
            <person name="Maruyama T."/>
            <person name="Minagawa J."/>
            <person name="Obokata J."/>
            <person name="Shigenobu S."/>
        </authorList>
    </citation>
    <scope>NUCLEOTIDE SEQUENCE [LARGE SCALE GENOMIC DNA]</scope>
</reference>
<protein>
    <submittedName>
        <fullName evidence="1">Uncharacterized protein</fullName>
    </submittedName>
</protein>
<gene>
    <name evidence="1" type="ORF">PoB_003173200</name>
</gene>
<proteinExistence type="predicted"/>
<dbReference type="Proteomes" id="UP000735302">
    <property type="component" value="Unassembled WGS sequence"/>
</dbReference>
<sequence>MPYGSKRSGRGVHESALTSGPWPYDYSDWPSKDRKGLVFGLCVYPVYEKGISGFQSSVRPEAELEPRQKGPCRSHGMFTFHHKLLVVRVQNKVFSDFEALHQAGVGGGARARDRRVSADLKADSLVAVPPTPPSISDTHFFEETYIFKGN</sequence>
<keyword evidence="2" id="KW-1185">Reference proteome</keyword>
<evidence type="ECO:0000313" key="1">
    <source>
        <dbReference type="EMBL" id="GFO05227.1"/>
    </source>
</evidence>
<evidence type="ECO:0000313" key="2">
    <source>
        <dbReference type="Proteomes" id="UP000735302"/>
    </source>
</evidence>
<organism evidence="1 2">
    <name type="scientific">Plakobranchus ocellatus</name>
    <dbReference type="NCBI Taxonomy" id="259542"/>
    <lineage>
        <taxon>Eukaryota</taxon>
        <taxon>Metazoa</taxon>
        <taxon>Spiralia</taxon>
        <taxon>Lophotrochozoa</taxon>
        <taxon>Mollusca</taxon>
        <taxon>Gastropoda</taxon>
        <taxon>Heterobranchia</taxon>
        <taxon>Euthyneura</taxon>
        <taxon>Panpulmonata</taxon>
        <taxon>Sacoglossa</taxon>
        <taxon>Placobranchoidea</taxon>
        <taxon>Plakobranchidae</taxon>
        <taxon>Plakobranchus</taxon>
    </lineage>
</organism>
<comment type="caution">
    <text evidence="1">The sequence shown here is derived from an EMBL/GenBank/DDBJ whole genome shotgun (WGS) entry which is preliminary data.</text>
</comment>
<dbReference type="EMBL" id="BLXT01003747">
    <property type="protein sequence ID" value="GFO05227.1"/>
    <property type="molecule type" value="Genomic_DNA"/>
</dbReference>
<accession>A0AAV4AD83</accession>
<dbReference type="AlphaFoldDB" id="A0AAV4AD83"/>